<keyword evidence="16 19" id="KW-0408">Iron</keyword>
<evidence type="ECO:0000256" key="13">
    <source>
        <dbReference type="ARBA" id="ARBA00022982"/>
    </source>
</evidence>
<evidence type="ECO:0000256" key="9">
    <source>
        <dbReference type="ARBA" id="ARBA00022692"/>
    </source>
</evidence>
<dbReference type="InterPro" id="IPR038414">
    <property type="entry name" value="CcoP_N_sf"/>
</dbReference>
<dbReference type="PIRSF" id="PIRSF000006">
    <property type="entry name" value="Cbb3-Cox_fixP"/>
    <property type="match status" value="1"/>
</dbReference>
<evidence type="ECO:0000256" key="11">
    <source>
        <dbReference type="ARBA" id="ARBA00022737"/>
    </source>
</evidence>
<dbReference type="GO" id="GO:0005886">
    <property type="term" value="C:plasma membrane"/>
    <property type="evidence" value="ECO:0007669"/>
    <property type="project" value="UniProtKB-SubCell"/>
</dbReference>
<evidence type="ECO:0000256" key="21">
    <source>
        <dbReference type="PIRSR" id="PIRSR000006-2"/>
    </source>
</evidence>
<name>A0A1S1X3Q4_9NEIS</name>
<comment type="cofactor">
    <cofactor evidence="19 21">
        <name>heme c</name>
        <dbReference type="ChEBI" id="CHEBI:61717"/>
    </cofactor>
    <text evidence="19 21">Binds 2 heme C groups per subunit.</text>
</comment>
<dbReference type="Proteomes" id="UP000180280">
    <property type="component" value="Unassembled WGS sequence"/>
</dbReference>
<evidence type="ECO:0000256" key="5">
    <source>
        <dbReference type="ARBA" id="ARBA00022475"/>
    </source>
</evidence>
<dbReference type="STRING" id="1903179.BI347_11795"/>
<dbReference type="PROSITE" id="PS51007">
    <property type="entry name" value="CYTC"/>
    <property type="match status" value="2"/>
</dbReference>
<dbReference type="InterPro" id="IPR008168">
    <property type="entry name" value="Cyt_C_IC"/>
</dbReference>
<dbReference type="GO" id="GO:0006119">
    <property type="term" value="P:oxidative phosphorylation"/>
    <property type="evidence" value="ECO:0007669"/>
    <property type="project" value="UniProtKB-UniPathway"/>
</dbReference>
<evidence type="ECO:0000256" key="16">
    <source>
        <dbReference type="ARBA" id="ARBA00023004"/>
    </source>
</evidence>
<feature type="domain" description="Cytochrome c" evidence="23">
    <location>
        <begin position="131"/>
        <end position="210"/>
    </location>
</feature>
<gene>
    <name evidence="25" type="ORF">BI344_07495</name>
    <name evidence="24" type="ORF">BI347_11795</name>
</gene>
<feature type="binding site" description="axial binding residue" evidence="20">
    <location>
        <position position="279"/>
    </location>
    <ligand>
        <name>heme c</name>
        <dbReference type="ChEBI" id="CHEBI:61717"/>
        <label>1</label>
    </ligand>
    <ligandPart>
        <name>Fe</name>
        <dbReference type="ChEBI" id="CHEBI:18248"/>
    </ligandPart>
</feature>
<dbReference type="PANTHER" id="PTHR33751:SF1">
    <property type="entry name" value="CBB3-TYPE CYTOCHROME C OXIDASE SUBUNIT FIXP"/>
    <property type="match status" value="1"/>
</dbReference>
<dbReference type="GO" id="GO:0009055">
    <property type="term" value="F:electron transfer activity"/>
    <property type="evidence" value="ECO:0007669"/>
    <property type="project" value="InterPro"/>
</dbReference>
<evidence type="ECO:0000313" key="25">
    <source>
        <dbReference type="EMBL" id="OHX20322.1"/>
    </source>
</evidence>
<protein>
    <recommendedName>
        <fullName evidence="19">Cbb3-type cytochrome c oxidase subunit</fullName>
    </recommendedName>
</protein>
<evidence type="ECO:0000256" key="15">
    <source>
        <dbReference type="ARBA" id="ARBA00023002"/>
    </source>
</evidence>
<feature type="binding site" description="covalent" evidence="21">
    <location>
        <position position="147"/>
    </location>
    <ligand>
        <name>heme c</name>
        <dbReference type="ChEBI" id="CHEBI:61717"/>
        <label>1</label>
    </ligand>
</feature>
<evidence type="ECO:0000259" key="23">
    <source>
        <dbReference type="PROSITE" id="PS51007"/>
    </source>
</evidence>
<dbReference type="NCBIfam" id="TIGR00782">
    <property type="entry name" value="ccoP"/>
    <property type="match status" value="1"/>
</dbReference>
<comment type="function">
    <text evidence="19">C-type cytochrome. Part of the cbb3-type cytochrome c oxidase complex.</text>
</comment>
<comment type="subunit">
    <text evidence="19">Component of the cbb3-type cytochrome c oxidase.</text>
</comment>
<keyword evidence="7 19" id="KW-0349">Heme</keyword>
<dbReference type="AlphaFoldDB" id="A0A1S1X3Q4"/>
<feature type="binding site" description="covalent" evidence="21">
    <location>
        <position position="235"/>
    </location>
    <ligand>
        <name>heme c</name>
        <dbReference type="ChEBI" id="CHEBI:61717"/>
        <label>2</label>
    </ligand>
</feature>
<evidence type="ECO:0000256" key="10">
    <source>
        <dbReference type="ARBA" id="ARBA00022723"/>
    </source>
</evidence>
<evidence type="ECO:0000256" key="19">
    <source>
        <dbReference type="PIRNR" id="PIRNR000006"/>
    </source>
</evidence>
<dbReference type="InterPro" id="IPR032858">
    <property type="entry name" value="CcoP_N"/>
</dbReference>
<evidence type="ECO:0000256" key="4">
    <source>
        <dbReference type="ARBA" id="ARBA00022448"/>
    </source>
</evidence>
<dbReference type="PRINTS" id="PR00605">
    <property type="entry name" value="CYTCHROMECIC"/>
</dbReference>
<dbReference type="InterPro" id="IPR009056">
    <property type="entry name" value="Cyt_c-like_dom"/>
</dbReference>
<sequence>MNQYLSDFWSIWISVIVLGGLVWLTLLVFTQSKTTVKKGEEVEITGHVWDGDLAEYNNPLPFWWMLMFYLTLLIAIIYLVLYPGLGNFKGLFGWTSIDQYKVERSKAEAKYQPLYDKYLKQDLKTVAADSQAQEMGKRLFQTYCVQCHGADARGAKGFPNLVNHDWLYGGEPNTIKTTILHGRHGQMPAWGAVLGEEKVKDVANYVLSISAKTRKFDAERASRGKETFATLCSACHGPDGKGNQQLGAPNLTHPSGSWLYGGTEKTIIETITNGRNNQMPAWKDFLGEGKVHLLAAYVWSLSNNPKAEQ</sequence>
<keyword evidence="4 19" id="KW-0813">Transport</keyword>
<dbReference type="PANTHER" id="PTHR33751">
    <property type="entry name" value="CBB3-TYPE CYTOCHROME C OXIDASE SUBUNIT FIXP"/>
    <property type="match status" value="1"/>
</dbReference>
<dbReference type="Pfam" id="PF14715">
    <property type="entry name" value="FixP_N"/>
    <property type="match status" value="1"/>
</dbReference>
<keyword evidence="17 19" id="KW-0406">Ion transport</keyword>
<keyword evidence="13 19" id="KW-0249">Electron transport</keyword>
<feature type="transmembrane region" description="Helical" evidence="22">
    <location>
        <begin position="9"/>
        <end position="29"/>
    </location>
</feature>
<evidence type="ECO:0000256" key="17">
    <source>
        <dbReference type="ARBA" id="ARBA00023065"/>
    </source>
</evidence>
<evidence type="ECO:0000256" key="6">
    <source>
        <dbReference type="ARBA" id="ARBA00022519"/>
    </source>
</evidence>
<comment type="similarity">
    <text evidence="3 19">Belongs to the CcoP / FixP family.</text>
</comment>
<dbReference type="UniPathway" id="UPA00705"/>
<dbReference type="InterPro" id="IPR050597">
    <property type="entry name" value="Cytochrome_c_Oxidase_Subunit"/>
</dbReference>
<feature type="binding site" description="axial binding residue" evidence="20">
    <location>
        <position position="236"/>
    </location>
    <ligand>
        <name>heme c</name>
        <dbReference type="ChEBI" id="CHEBI:61717"/>
        <label>2</label>
    </ligand>
    <ligandPart>
        <name>Fe</name>
        <dbReference type="ChEBI" id="CHEBI:18248"/>
    </ligandPart>
</feature>
<keyword evidence="9 22" id="KW-0812">Transmembrane</keyword>
<evidence type="ECO:0000313" key="26">
    <source>
        <dbReference type="Proteomes" id="UP000180088"/>
    </source>
</evidence>
<evidence type="ECO:0000256" key="7">
    <source>
        <dbReference type="ARBA" id="ARBA00022617"/>
    </source>
</evidence>
<dbReference type="GO" id="GO:0016491">
    <property type="term" value="F:oxidoreductase activity"/>
    <property type="evidence" value="ECO:0007669"/>
    <property type="project" value="UniProtKB-KW"/>
</dbReference>
<evidence type="ECO:0000256" key="2">
    <source>
        <dbReference type="ARBA" id="ARBA00004673"/>
    </source>
</evidence>
<dbReference type="EMBL" id="MKCS01000001">
    <property type="protein sequence ID" value="OHX14113.1"/>
    <property type="molecule type" value="Genomic_DNA"/>
</dbReference>
<dbReference type="Gene3D" id="1.10.760.10">
    <property type="entry name" value="Cytochrome c-like domain"/>
    <property type="match status" value="2"/>
</dbReference>
<evidence type="ECO:0000256" key="18">
    <source>
        <dbReference type="ARBA" id="ARBA00023136"/>
    </source>
</evidence>
<keyword evidence="10 19" id="KW-0479">Metal-binding</keyword>
<organism evidence="24 26">
    <name type="scientific">Chromobacterium sphagni</name>
    <dbReference type="NCBI Taxonomy" id="1903179"/>
    <lineage>
        <taxon>Bacteria</taxon>
        <taxon>Pseudomonadati</taxon>
        <taxon>Pseudomonadota</taxon>
        <taxon>Betaproteobacteria</taxon>
        <taxon>Neisseriales</taxon>
        <taxon>Chromobacteriaceae</taxon>
        <taxon>Chromobacterium</taxon>
    </lineage>
</organism>
<evidence type="ECO:0000256" key="12">
    <source>
        <dbReference type="ARBA" id="ARBA00022781"/>
    </source>
</evidence>
<evidence type="ECO:0000256" key="20">
    <source>
        <dbReference type="PIRSR" id="PIRSR000006-1"/>
    </source>
</evidence>
<dbReference type="Pfam" id="PF13442">
    <property type="entry name" value="Cytochrome_CBB3"/>
    <property type="match status" value="2"/>
</dbReference>
<dbReference type="EMBL" id="MKCT01000017">
    <property type="protein sequence ID" value="OHX20322.1"/>
    <property type="molecule type" value="Genomic_DNA"/>
</dbReference>
<keyword evidence="11" id="KW-0677">Repeat</keyword>
<dbReference type="GO" id="GO:1902600">
    <property type="term" value="P:proton transmembrane transport"/>
    <property type="evidence" value="ECO:0007669"/>
    <property type="project" value="UniProtKB-KW"/>
</dbReference>
<feature type="binding site" description="axial binding residue" evidence="20">
    <location>
        <position position="187"/>
    </location>
    <ligand>
        <name>heme c</name>
        <dbReference type="ChEBI" id="CHEBI:61717"/>
        <label>2</label>
    </ligand>
    <ligandPart>
        <name>Fe</name>
        <dbReference type="ChEBI" id="CHEBI:18248"/>
    </ligandPart>
</feature>
<keyword evidence="18 19" id="KW-0472">Membrane</keyword>
<keyword evidence="6 19" id="KW-0997">Cell inner membrane</keyword>
<dbReference type="GO" id="GO:0005506">
    <property type="term" value="F:iron ion binding"/>
    <property type="evidence" value="ECO:0007669"/>
    <property type="project" value="InterPro"/>
</dbReference>
<dbReference type="Gene3D" id="6.10.280.130">
    <property type="match status" value="1"/>
</dbReference>
<keyword evidence="15 19" id="KW-0560">Oxidoreductase</keyword>
<feature type="transmembrane region" description="Helical" evidence="22">
    <location>
        <begin position="62"/>
        <end position="81"/>
    </location>
</feature>
<dbReference type="RefSeq" id="WP_071112745.1">
    <property type="nucleotide sequence ID" value="NZ_MKCS01000001.1"/>
</dbReference>
<proteinExistence type="inferred from homology"/>
<comment type="pathway">
    <text evidence="2 19">Energy metabolism; oxidative phosphorylation.</text>
</comment>
<dbReference type="Proteomes" id="UP000180088">
    <property type="component" value="Unassembled WGS sequence"/>
</dbReference>
<keyword evidence="8 19" id="KW-0679">Respiratory chain</keyword>
<evidence type="ECO:0000256" key="22">
    <source>
        <dbReference type="SAM" id="Phobius"/>
    </source>
</evidence>
<evidence type="ECO:0000313" key="27">
    <source>
        <dbReference type="Proteomes" id="UP000180280"/>
    </source>
</evidence>
<dbReference type="InterPro" id="IPR036909">
    <property type="entry name" value="Cyt_c-like_dom_sf"/>
</dbReference>
<evidence type="ECO:0000256" key="1">
    <source>
        <dbReference type="ARBA" id="ARBA00004533"/>
    </source>
</evidence>
<keyword evidence="5 19" id="KW-1003">Cell membrane</keyword>
<evidence type="ECO:0000256" key="14">
    <source>
        <dbReference type="ARBA" id="ARBA00022989"/>
    </source>
</evidence>
<feature type="binding site" description="covalent" evidence="21">
    <location>
        <position position="232"/>
    </location>
    <ligand>
        <name>heme c</name>
        <dbReference type="ChEBI" id="CHEBI:61717"/>
        <label>2</label>
    </ligand>
</feature>
<accession>A0A1S1X3Q4</accession>
<evidence type="ECO:0000313" key="24">
    <source>
        <dbReference type="EMBL" id="OHX14113.1"/>
    </source>
</evidence>
<keyword evidence="14 22" id="KW-1133">Transmembrane helix</keyword>
<keyword evidence="27" id="KW-1185">Reference proteome</keyword>
<dbReference type="GO" id="GO:0020037">
    <property type="term" value="F:heme binding"/>
    <property type="evidence" value="ECO:0007669"/>
    <property type="project" value="InterPro"/>
</dbReference>
<comment type="subcellular location">
    <subcellularLocation>
        <location evidence="1 19">Cell inner membrane</location>
    </subcellularLocation>
</comment>
<dbReference type="OrthoDB" id="9811281at2"/>
<feature type="binding site" description="covalent" evidence="21">
    <location>
        <position position="144"/>
    </location>
    <ligand>
        <name>heme c</name>
        <dbReference type="ChEBI" id="CHEBI:61717"/>
        <label>1</label>
    </ligand>
</feature>
<feature type="binding site" description="axial binding residue" evidence="20">
    <location>
        <position position="148"/>
    </location>
    <ligand>
        <name>heme c</name>
        <dbReference type="ChEBI" id="CHEBI:61717"/>
        <label>1</label>
    </ligand>
    <ligandPart>
        <name>Fe</name>
        <dbReference type="ChEBI" id="CHEBI:18248"/>
    </ligandPart>
</feature>
<evidence type="ECO:0000256" key="8">
    <source>
        <dbReference type="ARBA" id="ARBA00022660"/>
    </source>
</evidence>
<keyword evidence="12 19" id="KW-0375">Hydrogen ion transport</keyword>
<comment type="caution">
    <text evidence="24">The sequence shown here is derived from an EMBL/GenBank/DDBJ whole genome shotgun (WGS) entry which is preliminary data.</text>
</comment>
<dbReference type="SUPFAM" id="SSF46626">
    <property type="entry name" value="Cytochrome c"/>
    <property type="match status" value="2"/>
</dbReference>
<reference evidence="26 27" key="1">
    <citation type="submission" date="2016-09" db="EMBL/GenBank/DDBJ databases">
        <title>Chromobacterium muskegensis sp. nov., an insecticidal bacterium isolated from Sphagnum bogs.</title>
        <authorList>
            <person name="Sparks M.E."/>
            <person name="Blackburn M.B."/>
            <person name="Gundersen-Rindal D.E."/>
            <person name="Mitchell A."/>
            <person name="Farrar R."/>
            <person name="Kuhar D."/>
        </authorList>
    </citation>
    <scope>NUCLEOTIDE SEQUENCE [LARGE SCALE GENOMIC DNA]</scope>
    <source>
        <strain evidence="25 27">14B-1</strain>
        <strain evidence="24 26">37-2</strain>
    </source>
</reference>
<evidence type="ECO:0000256" key="3">
    <source>
        <dbReference type="ARBA" id="ARBA00006113"/>
    </source>
</evidence>
<dbReference type="InterPro" id="IPR004678">
    <property type="entry name" value="Cyt_c_oxidase_cbb3_su3"/>
</dbReference>
<feature type="domain" description="Cytochrome c" evidence="23">
    <location>
        <begin position="219"/>
        <end position="302"/>
    </location>
</feature>